<evidence type="ECO:0000313" key="2">
    <source>
        <dbReference type="EMBL" id="RCG26097.1"/>
    </source>
</evidence>
<dbReference type="RefSeq" id="WP_114021251.1">
    <property type="nucleotide sequence ID" value="NZ_QOIN01000035.1"/>
</dbReference>
<protein>
    <submittedName>
        <fullName evidence="2">GNAT family N-acetyltransferase</fullName>
    </submittedName>
</protein>
<reference evidence="2 3" key="1">
    <citation type="submission" date="2018-06" db="EMBL/GenBank/DDBJ databases">
        <title>Streptomyces reniochalinae sp. nov. and Streptomyces diacarnus sp. nov. from marine sponges.</title>
        <authorList>
            <person name="Li L."/>
        </authorList>
    </citation>
    <scope>NUCLEOTIDE SEQUENCE [LARGE SCALE GENOMIC DNA]</scope>
    <source>
        <strain evidence="2 3">LHW51701</strain>
    </source>
</reference>
<sequence>MPQLSEPTTAVHRSFVAAMEEFAAEGRGAPADGSAIARDLRRFGDSWQNADVFAEYVAFARSQSTEETAAALGYVPTSTYWYVEGGTYYGRIAVRHRLNAMLLEYGGHIGYDVRPTARRRGYATAMLRAALPRAAALGLERALVTCDHDNVASRRVIEACGGVFEDRRGVKLRYWIATPAAEPAASSPPSSSA</sequence>
<dbReference type="PANTHER" id="PTHR39173:SF1">
    <property type="entry name" value="ACETYLTRANSFERASE"/>
    <property type="match status" value="1"/>
</dbReference>
<keyword evidence="3" id="KW-1185">Reference proteome</keyword>
<name>A0A367F8T3_9ACTN</name>
<keyword evidence="2" id="KW-0808">Transferase</keyword>
<dbReference type="AlphaFoldDB" id="A0A367F8T3"/>
<organism evidence="2 3">
    <name type="scientific">Streptomyces diacarni</name>
    <dbReference type="NCBI Taxonomy" id="2800381"/>
    <lineage>
        <taxon>Bacteria</taxon>
        <taxon>Bacillati</taxon>
        <taxon>Actinomycetota</taxon>
        <taxon>Actinomycetes</taxon>
        <taxon>Kitasatosporales</taxon>
        <taxon>Streptomycetaceae</taxon>
        <taxon>Streptomyces</taxon>
    </lineage>
</organism>
<dbReference type="InterPro" id="IPR016181">
    <property type="entry name" value="Acyl_CoA_acyltransferase"/>
</dbReference>
<evidence type="ECO:0000313" key="3">
    <source>
        <dbReference type="Proteomes" id="UP000252914"/>
    </source>
</evidence>
<dbReference type="Proteomes" id="UP000252914">
    <property type="component" value="Unassembled WGS sequence"/>
</dbReference>
<gene>
    <name evidence="2" type="ORF">DTL70_08550</name>
</gene>
<dbReference type="GO" id="GO:0016747">
    <property type="term" value="F:acyltransferase activity, transferring groups other than amino-acyl groups"/>
    <property type="evidence" value="ECO:0007669"/>
    <property type="project" value="InterPro"/>
</dbReference>
<dbReference type="EMBL" id="QOIN01000035">
    <property type="protein sequence ID" value="RCG26097.1"/>
    <property type="molecule type" value="Genomic_DNA"/>
</dbReference>
<accession>A0A367F8T3</accession>
<dbReference type="PROSITE" id="PS51186">
    <property type="entry name" value="GNAT"/>
    <property type="match status" value="1"/>
</dbReference>
<proteinExistence type="predicted"/>
<dbReference type="Gene3D" id="3.40.630.30">
    <property type="match status" value="1"/>
</dbReference>
<dbReference type="PANTHER" id="PTHR39173">
    <property type="entry name" value="ACETYLTRANSFERASE"/>
    <property type="match status" value="1"/>
</dbReference>
<dbReference type="SUPFAM" id="SSF55729">
    <property type="entry name" value="Acyl-CoA N-acyltransferases (Nat)"/>
    <property type="match status" value="1"/>
</dbReference>
<evidence type="ECO:0000259" key="1">
    <source>
        <dbReference type="PROSITE" id="PS51186"/>
    </source>
</evidence>
<dbReference type="InterPro" id="IPR000182">
    <property type="entry name" value="GNAT_dom"/>
</dbReference>
<comment type="caution">
    <text evidence="2">The sequence shown here is derived from an EMBL/GenBank/DDBJ whole genome shotgun (WGS) entry which is preliminary data.</text>
</comment>
<dbReference type="Pfam" id="PF13302">
    <property type="entry name" value="Acetyltransf_3"/>
    <property type="match status" value="1"/>
</dbReference>
<feature type="domain" description="N-acetyltransferase" evidence="1">
    <location>
        <begin position="35"/>
        <end position="185"/>
    </location>
</feature>